<evidence type="ECO:0000313" key="3">
    <source>
        <dbReference type="Proteomes" id="UP000077521"/>
    </source>
</evidence>
<organism evidence="2 3">
    <name type="scientific">Tilletia indica</name>
    <dbReference type="NCBI Taxonomy" id="43049"/>
    <lineage>
        <taxon>Eukaryota</taxon>
        <taxon>Fungi</taxon>
        <taxon>Dikarya</taxon>
        <taxon>Basidiomycota</taxon>
        <taxon>Ustilaginomycotina</taxon>
        <taxon>Exobasidiomycetes</taxon>
        <taxon>Tilletiales</taxon>
        <taxon>Tilletiaceae</taxon>
        <taxon>Tilletia</taxon>
    </lineage>
</organism>
<feature type="compositionally biased region" description="Basic and acidic residues" evidence="1">
    <location>
        <begin position="156"/>
        <end position="167"/>
    </location>
</feature>
<feature type="compositionally biased region" description="Polar residues" evidence="1">
    <location>
        <begin position="144"/>
        <end position="154"/>
    </location>
</feature>
<gene>
    <name evidence="2" type="ORF">A4X13_0g9038</name>
</gene>
<protein>
    <submittedName>
        <fullName evidence="2">Uncharacterized protein</fullName>
    </submittedName>
</protein>
<name>A0A177SZE0_9BASI</name>
<dbReference type="Proteomes" id="UP000077521">
    <property type="component" value="Unassembled WGS sequence"/>
</dbReference>
<keyword evidence="3" id="KW-1185">Reference proteome</keyword>
<comment type="caution">
    <text evidence="2">The sequence shown here is derived from an EMBL/GenBank/DDBJ whole genome shotgun (WGS) entry which is preliminary data.</text>
</comment>
<proteinExistence type="predicted"/>
<dbReference type="AlphaFoldDB" id="A0A177SZE0"/>
<dbReference type="EMBL" id="LWDF02002071">
    <property type="protein sequence ID" value="KAE8236757.1"/>
    <property type="molecule type" value="Genomic_DNA"/>
</dbReference>
<reference evidence="2" key="2">
    <citation type="journal article" date="2019" name="IMA Fungus">
        <title>Genome sequencing and comparison of five Tilletia species to identify candidate genes for the detection of regulated species infecting wheat.</title>
        <authorList>
            <person name="Nguyen H.D.T."/>
            <person name="Sultana T."/>
            <person name="Kesanakurti P."/>
            <person name="Hambleton S."/>
        </authorList>
    </citation>
    <scope>NUCLEOTIDE SEQUENCE</scope>
    <source>
        <strain evidence="2">DAOMC 236416</strain>
    </source>
</reference>
<reference evidence="2" key="1">
    <citation type="submission" date="2016-04" db="EMBL/GenBank/DDBJ databases">
        <authorList>
            <person name="Nguyen H.D."/>
            <person name="Samba Siva P."/>
            <person name="Cullis J."/>
            <person name="Levesque C.A."/>
            <person name="Hambleton S."/>
        </authorList>
    </citation>
    <scope>NUCLEOTIDE SEQUENCE</scope>
    <source>
        <strain evidence="2">DAOMC 236416</strain>
    </source>
</reference>
<feature type="region of interest" description="Disordered" evidence="1">
    <location>
        <begin position="144"/>
        <end position="167"/>
    </location>
</feature>
<evidence type="ECO:0000313" key="2">
    <source>
        <dbReference type="EMBL" id="KAE8236757.1"/>
    </source>
</evidence>
<sequence>MTTPAASASGSGANVVASFSIAAANTTTTTAKSSAAANTISAEDGGGGEDLPGGPIWAELGSKMLQHSGGRPPNSKVNYRRKWQKSLARWEDVTQEQVECKKSLASAVAKQIKLQDEVNYLIDMIGAAQSGSIPEHASSTLLLAPRSSVQQQFGEPSRHGEQEYIDR</sequence>
<evidence type="ECO:0000256" key="1">
    <source>
        <dbReference type="SAM" id="MobiDB-lite"/>
    </source>
</evidence>
<accession>A0A177SZE0</accession>